<dbReference type="EMBL" id="CP003380">
    <property type="protein sequence ID" value="AFJ01514.1"/>
    <property type="molecule type" value="Genomic_DNA"/>
</dbReference>
<dbReference type="PATRIC" id="fig|754477.3.peg.333"/>
<feature type="compositionally biased region" description="Basic and acidic residues" evidence="1">
    <location>
        <begin position="258"/>
        <end position="268"/>
    </location>
</feature>
<gene>
    <name evidence="2" type="ordered locus">Q7C_336</name>
</gene>
<feature type="region of interest" description="Disordered" evidence="1">
    <location>
        <begin position="245"/>
        <end position="268"/>
    </location>
</feature>
<evidence type="ECO:0008006" key="4">
    <source>
        <dbReference type="Google" id="ProtNLM"/>
    </source>
</evidence>
<dbReference type="OrthoDB" id="9778801at2"/>
<sequence length="268" mass="32124">MLADGLYNGWLRHQRYLPKAHAFDYPIAMLLLDLDSLPAQFAKSRLWSLEKLNFISFYRRDYLRHPARDLKTAVCELIKQRSGESFAGTIKLLSHPRYLNVIFNPVSFYFCYQQEQLQYIVAEINNTPWNERHCYLLEVSQSQKQTLSFRFEKQFHVSPFMAMNQHYEWRFLLESDRLHIAMALFQDDQRQFDATLQMQHQALTAKAMRRLPLQYPMQTLRVIVRIYWQALRLWCKRIPFVEHPGRRHQDGARSMNGETHESSAHKQR</sequence>
<protein>
    <recommendedName>
        <fullName evidence="4">Plasmid partition ParA protein</fullName>
    </recommendedName>
</protein>
<dbReference type="HOGENOM" id="CLU_065913_0_0_6"/>
<evidence type="ECO:0000313" key="2">
    <source>
        <dbReference type="EMBL" id="AFJ01514.1"/>
    </source>
</evidence>
<dbReference type="AlphaFoldDB" id="I1YF21"/>
<dbReference type="RefSeq" id="WP_014702964.1">
    <property type="nucleotide sequence ID" value="NC_017856.1"/>
</dbReference>
<dbReference type="Pfam" id="PF07103">
    <property type="entry name" value="DUF1365"/>
    <property type="match status" value="1"/>
</dbReference>
<keyword evidence="3" id="KW-1185">Reference proteome</keyword>
<evidence type="ECO:0000313" key="3">
    <source>
        <dbReference type="Proteomes" id="UP000009145"/>
    </source>
</evidence>
<dbReference type="PANTHER" id="PTHR33973">
    <property type="entry name" value="OS07G0153300 PROTEIN"/>
    <property type="match status" value="1"/>
</dbReference>
<proteinExistence type="predicted"/>
<dbReference type="PANTHER" id="PTHR33973:SF4">
    <property type="entry name" value="OS07G0153300 PROTEIN"/>
    <property type="match status" value="1"/>
</dbReference>
<dbReference type="KEGG" id="mec:Q7C_336"/>
<dbReference type="InterPro" id="IPR010775">
    <property type="entry name" value="DUF1365"/>
</dbReference>
<dbReference type="Proteomes" id="UP000009145">
    <property type="component" value="Chromosome"/>
</dbReference>
<name>I1YF21_METFJ</name>
<reference evidence="2 3" key="1">
    <citation type="journal article" date="2012" name="J. Bacteriol.">
        <title>Complete genome sequences of Methylophaga sp. strain JAM1 and Methylophaga sp. strain JAM7.</title>
        <authorList>
            <person name="Villeneuve C."/>
            <person name="Martineau C."/>
            <person name="Mauffrey F."/>
            <person name="Villemur R."/>
        </authorList>
    </citation>
    <scope>NUCLEOTIDE SEQUENCE [LARGE SCALE GENOMIC DNA]</scope>
    <source>
        <strain evidence="2 3">JAM7</strain>
    </source>
</reference>
<evidence type="ECO:0000256" key="1">
    <source>
        <dbReference type="SAM" id="MobiDB-lite"/>
    </source>
</evidence>
<dbReference type="eggNOG" id="COG3496">
    <property type="taxonomic scope" value="Bacteria"/>
</dbReference>
<accession>I1YF21</accession>
<dbReference type="STRING" id="754477.Q7C_336"/>
<organism evidence="2 3">
    <name type="scientific">Methylophaga frappieri (strain ATCC BAA-2434 / DSM 25690 / JAM7)</name>
    <dbReference type="NCBI Taxonomy" id="754477"/>
    <lineage>
        <taxon>Bacteria</taxon>
        <taxon>Pseudomonadati</taxon>
        <taxon>Pseudomonadota</taxon>
        <taxon>Gammaproteobacteria</taxon>
        <taxon>Thiotrichales</taxon>
        <taxon>Piscirickettsiaceae</taxon>
        <taxon>Methylophaga</taxon>
    </lineage>
</organism>